<feature type="transmembrane region" description="Helical" evidence="7">
    <location>
        <begin position="83"/>
        <end position="107"/>
    </location>
</feature>
<keyword evidence="4 7" id="KW-0812">Transmembrane</keyword>
<organism evidence="8 9">
    <name type="scientific">Fusobacterium ulcerans</name>
    <dbReference type="NCBI Taxonomy" id="861"/>
    <lineage>
        <taxon>Bacteria</taxon>
        <taxon>Fusobacteriati</taxon>
        <taxon>Fusobacteriota</taxon>
        <taxon>Fusobacteriia</taxon>
        <taxon>Fusobacteriales</taxon>
        <taxon>Fusobacteriaceae</taxon>
        <taxon>Fusobacterium</taxon>
    </lineage>
</organism>
<dbReference type="InterPro" id="IPR003370">
    <property type="entry name" value="Chromate_transpt"/>
</dbReference>
<dbReference type="EMBL" id="LS483487">
    <property type="protein sequence ID" value="SQJ05669.1"/>
    <property type="molecule type" value="Genomic_DNA"/>
</dbReference>
<feature type="transmembrane region" description="Helical" evidence="7">
    <location>
        <begin position="147"/>
        <end position="180"/>
    </location>
</feature>
<evidence type="ECO:0000256" key="4">
    <source>
        <dbReference type="ARBA" id="ARBA00022692"/>
    </source>
</evidence>
<evidence type="ECO:0000256" key="6">
    <source>
        <dbReference type="ARBA" id="ARBA00023136"/>
    </source>
</evidence>
<dbReference type="PANTHER" id="PTHR43663">
    <property type="entry name" value="CHROMATE TRANSPORT PROTEIN-RELATED"/>
    <property type="match status" value="1"/>
</dbReference>
<keyword evidence="3" id="KW-1003">Cell membrane</keyword>
<sequence>MENLTLQKKSYWKLFTTMLYLSAFTFGGGFVIVSLMRKKFVKEYHWIEEKEILNLIAIAQSSPGSLSINISILVGYKLAGIPGALISITATALPPLITLSIVSFFYISFKDNVTVNALMKGMQAAIAAIIFDVTFSLAKDVVKRKELIFSLMTIVVFIAVYFFEINIIFIVLVCGAIGAISSGYKFKSQNI</sequence>
<evidence type="ECO:0000313" key="9">
    <source>
        <dbReference type="Proteomes" id="UP000249008"/>
    </source>
</evidence>
<feature type="transmembrane region" description="Helical" evidence="7">
    <location>
        <begin position="12"/>
        <end position="32"/>
    </location>
</feature>
<dbReference type="AlphaFoldDB" id="A0AAX2JCS9"/>
<protein>
    <submittedName>
        <fullName evidence="8">Chromate transporter, chromate ion transporter (CHR) family</fullName>
    </submittedName>
</protein>
<comment type="subcellular location">
    <subcellularLocation>
        <location evidence="1">Cell membrane</location>
        <topology evidence="1">Multi-pass membrane protein</topology>
    </subcellularLocation>
</comment>
<accession>A0AAX2JCS9</accession>
<reference evidence="8 9" key="1">
    <citation type="submission" date="2018-06" db="EMBL/GenBank/DDBJ databases">
        <authorList>
            <consortium name="Pathogen Informatics"/>
            <person name="Doyle S."/>
        </authorList>
    </citation>
    <scope>NUCLEOTIDE SEQUENCE [LARGE SCALE GENOMIC DNA]</scope>
    <source>
        <strain evidence="8 9">NCTC12112</strain>
    </source>
</reference>
<evidence type="ECO:0000313" key="8">
    <source>
        <dbReference type="EMBL" id="SQJ05669.1"/>
    </source>
</evidence>
<proteinExistence type="inferred from homology"/>
<keyword evidence="5 7" id="KW-1133">Transmembrane helix</keyword>
<feature type="transmembrane region" description="Helical" evidence="7">
    <location>
        <begin position="113"/>
        <end position="135"/>
    </location>
</feature>
<dbReference type="PANTHER" id="PTHR43663:SF1">
    <property type="entry name" value="CHROMATE TRANSPORTER"/>
    <property type="match status" value="1"/>
</dbReference>
<evidence type="ECO:0000256" key="3">
    <source>
        <dbReference type="ARBA" id="ARBA00022475"/>
    </source>
</evidence>
<dbReference type="InterPro" id="IPR052518">
    <property type="entry name" value="CHR_Transporter"/>
</dbReference>
<dbReference type="GO" id="GO:0015109">
    <property type="term" value="F:chromate transmembrane transporter activity"/>
    <property type="evidence" value="ECO:0007669"/>
    <property type="project" value="InterPro"/>
</dbReference>
<name>A0AAX2JCS9_9FUSO</name>
<evidence type="ECO:0000256" key="2">
    <source>
        <dbReference type="ARBA" id="ARBA00005262"/>
    </source>
</evidence>
<gene>
    <name evidence="8" type="ORF">NCTC12112_01948</name>
</gene>
<comment type="similarity">
    <text evidence="2">Belongs to the chromate ion transporter (CHR) (TC 2.A.51) family.</text>
</comment>
<evidence type="ECO:0000256" key="5">
    <source>
        <dbReference type="ARBA" id="ARBA00022989"/>
    </source>
</evidence>
<feature type="transmembrane region" description="Helical" evidence="7">
    <location>
        <begin position="52"/>
        <end position="76"/>
    </location>
</feature>
<dbReference type="Proteomes" id="UP000249008">
    <property type="component" value="Chromosome 1"/>
</dbReference>
<dbReference type="Pfam" id="PF02417">
    <property type="entry name" value="Chromate_transp"/>
    <property type="match status" value="1"/>
</dbReference>
<keyword evidence="6 7" id="KW-0472">Membrane</keyword>
<evidence type="ECO:0000256" key="7">
    <source>
        <dbReference type="SAM" id="Phobius"/>
    </source>
</evidence>
<evidence type="ECO:0000256" key="1">
    <source>
        <dbReference type="ARBA" id="ARBA00004651"/>
    </source>
</evidence>
<dbReference type="KEGG" id="ful:C4N20_00395"/>
<dbReference type="GO" id="GO:0005886">
    <property type="term" value="C:plasma membrane"/>
    <property type="evidence" value="ECO:0007669"/>
    <property type="project" value="UniProtKB-SubCell"/>
</dbReference>
<dbReference type="RefSeq" id="WP_005982055.1">
    <property type="nucleotide sequence ID" value="NZ_BAABXY010000001.1"/>
</dbReference>